<feature type="compositionally biased region" description="Basic and acidic residues" evidence="1">
    <location>
        <begin position="1"/>
        <end position="19"/>
    </location>
</feature>
<name>A0A816GTF2_9BILA</name>
<evidence type="ECO:0000256" key="1">
    <source>
        <dbReference type="SAM" id="MobiDB-lite"/>
    </source>
</evidence>
<sequence length="70" mass="7956">MKGTSNHDQERHLPCRRYPEVAGSRARQPSQLRRRSFWVGAAVQAGVPRQLPYLPRHHRDRLATARSGAG</sequence>
<proteinExistence type="predicted"/>
<evidence type="ECO:0000313" key="4">
    <source>
        <dbReference type="Proteomes" id="UP000663829"/>
    </source>
</evidence>
<feature type="region of interest" description="Disordered" evidence="1">
    <location>
        <begin position="1"/>
        <end position="32"/>
    </location>
</feature>
<organism evidence="2 4">
    <name type="scientific">Didymodactylos carnosus</name>
    <dbReference type="NCBI Taxonomy" id="1234261"/>
    <lineage>
        <taxon>Eukaryota</taxon>
        <taxon>Metazoa</taxon>
        <taxon>Spiralia</taxon>
        <taxon>Gnathifera</taxon>
        <taxon>Rotifera</taxon>
        <taxon>Eurotatoria</taxon>
        <taxon>Bdelloidea</taxon>
        <taxon>Philodinida</taxon>
        <taxon>Philodinidae</taxon>
        <taxon>Didymodactylos</taxon>
    </lineage>
</organism>
<gene>
    <name evidence="2" type="ORF">GPM918_LOCUS46502</name>
    <name evidence="3" type="ORF">SRO942_LOCUS50802</name>
</gene>
<comment type="caution">
    <text evidence="2">The sequence shown here is derived from an EMBL/GenBank/DDBJ whole genome shotgun (WGS) entry which is preliminary data.</text>
</comment>
<dbReference type="Proteomes" id="UP000663829">
    <property type="component" value="Unassembled WGS sequence"/>
</dbReference>
<protein>
    <submittedName>
        <fullName evidence="2">Uncharacterized protein</fullName>
    </submittedName>
</protein>
<keyword evidence="4" id="KW-1185">Reference proteome</keyword>
<evidence type="ECO:0000313" key="3">
    <source>
        <dbReference type="EMBL" id="CAF4668082.1"/>
    </source>
</evidence>
<dbReference type="AlphaFoldDB" id="A0A816GTF2"/>
<dbReference type="EMBL" id="CAJOBC010148864">
    <property type="protein sequence ID" value="CAF4668082.1"/>
    <property type="molecule type" value="Genomic_DNA"/>
</dbReference>
<reference evidence="2" key="1">
    <citation type="submission" date="2021-02" db="EMBL/GenBank/DDBJ databases">
        <authorList>
            <person name="Nowell W R."/>
        </authorList>
    </citation>
    <scope>NUCLEOTIDE SEQUENCE</scope>
</reference>
<evidence type="ECO:0000313" key="2">
    <source>
        <dbReference type="EMBL" id="CAF1677240.1"/>
    </source>
</evidence>
<dbReference type="Proteomes" id="UP000681722">
    <property type="component" value="Unassembled WGS sequence"/>
</dbReference>
<dbReference type="EMBL" id="CAJNOQ010064345">
    <property type="protein sequence ID" value="CAF1677240.1"/>
    <property type="molecule type" value="Genomic_DNA"/>
</dbReference>
<accession>A0A816GTF2</accession>
<feature type="non-terminal residue" evidence="2">
    <location>
        <position position="70"/>
    </location>
</feature>